<evidence type="ECO:0000256" key="3">
    <source>
        <dbReference type="ARBA" id="ARBA00022722"/>
    </source>
</evidence>
<dbReference type="GO" id="GO:0008855">
    <property type="term" value="F:exodeoxyribonuclease VII activity"/>
    <property type="evidence" value="ECO:0007669"/>
    <property type="project" value="UniProtKB-UniRule"/>
</dbReference>
<dbReference type="PIRSF" id="PIRSF006488">
    <property type="entry name" value="Exonuc_VII_S"/>
    <property type="match status" value="1"/>
</dbReference>
<proteinExistence type="inferred from homology"/>
<dbReference type="STRING" id="1133569.FD21_GL001510"/>
<comment type="catalytic activity">
    <reaction evidence="6">
        <text>Exonucleolytic cleavage in either 5'- to 3'- or 3'- to 5'-direction to yield nucleoside 5'-phosphates.</text>
        <dbReference type="EC" id="3.1.11.6"/>
    </reaction>
</comment>
<dbReference type="PANTHER" id="PTHR34137:SF1">
    <property type="entry name" value="EXODEOXYRIBONUCLEASE 7 SMALL SUBUNIT"/>
    <property type="match status" value="1"/>
</dbReference>
<dbReference type="GO" id="GO:0009318">
    <property type="term" value="C:exodeoxyribonuclease VII complex"/>
    <property type="evidence" value="ECO:0007669"/>
    <property type="project" value="UniProtKB-UniRule"/>
</dbReference>
<reference evidence="8 9" key="1">
    <citation type="journal article" date="2015" name="Genome Announc.">
        <title>Expanding the biotechnology potential of lactobacilli through comparative genomics of 213 strains and associated genera.</title>
        <authorList>
            <person name="Sun Z."/>
            <person name="Harris H.M."/>
            <person name="McCann A."/>
            <person name="Guo C."/>
            <person name="Argimon S."/>
            <person name="Zhang W."/>
            <person name="Yang X."/>
            <person name="Jeffery I.B."/>
            <person name="Cooney J.C."/>
            <person name="Kagawa T.F."/>
            <person name="Liu W."/>
            <person name="Song Y."/>
            <person name="Salvetti E."/>
            <person name="Wrobel A."/>
            <person name="Rasinkangas P."/>
            <person name="Parkhill J."/>
            <person name="Rea M.C."/>
            <person name="O'Sullivan O."/>
            <person name="Ritari J."/>
            <person name="Douillard F.P."/>
            <person name="Paul Ross R."/>
            <person name="Yang R."/>
            <person name="Briner A.E."/>
            <person name="Felis G.E."/>
            <person name="de Vos W.M."/>
            <person name="Barrangou R."/>
            <person name="Klaenhammer T.R."/>
            <person name="Caufield P.W."/>
            <person name="Cui Y."/>
            <person name="Zhang H."/>
            <person name="O'Toole P.W."/>
        </authorList>
    </citation>
    <scope>NUCLEOTIDE SEQUENCE [LARGE SCALE GENOMIC DNA]</scope>
    <source>
        <strain evidence="8 9">DSM 20605</strain>
    </source>
</reference>
<evidence type="ECO:0000256" key="2">
    <source>
        <dbReference type="ARBA" id="ARBA00022490"/>
    </source>
</evidence>
<name>A0A0R2C483_9LACO</name>
<comment type="subcellular location">
    <subcellularLocation>
        <location evidence="6">Cytoplasm</location>
    </subcellularLocation>
</comment>
<dbReference type="InterPro" id="IPR003761">
    <property type="entry name" value="Exonuc_VII_S"/>
</dbReference>
<protein>
    <recommendedName>
        <fullName evidence="6">Exodeoxyribonuclease 7 small subunit</fullName>
        <ecNumber evidence="6">3.1.11.6</ecNumber>
    </recommendedName>
    <alternativeName>
        <fullName evidence="6">Exodeoxyribonuclease VII small subunit</fullName>
        <shortName evidence="6">Exonuclease VII small subunit</shortName>
    </alternativeName>
</protein>
<comment type="caution">
    <text evidence="8">The sequence shown here is derived from an EMBL/GenBank/DDBJ whole genome shotgun (WGS) entry which is preliminary data.</text>
</comment>
<evidence type="ECO:0000313" key="8">
    <source>
        <dbReference type="EMBL" id="KRM86525.1"/>
    </source>
</evidence>
<evidence type="ECO:0000256" key="5">
    <source>
        <dbReference type="ARBA" id="ARBA00022839"/>
    </source>
</evidence>
<dbReference type="OrthoDB" id="9798666at2"/>
<dbReference type="PANTHER" id="PTHR34137">
    <property type="entry name" value="EXODEOXYRIBONUCLEASE 7 SMALL SUBUNIT"/>
    <property type="match status" value="1"/>
</dbReference>
<dbReference type="GO" id="GO:0006308">
    <property type="term" value="P:DNA catabolic process"/>
    <property type="evidence" value="ECO:0007669"/>
    <property type="project" value="UniProtKB-UniRule"/>
</dbReference>
<organism evidence="8 9">
    <name type="scientific">Liquorilactobacillus vini DSM 20605</name>
    <dbReference type="NCBI Taxonomy" id="1133569"/>
    <lineage>
        <taxon>Bacteria</taxon>
        <taxon>Bacillati</taxon>
        <taxon>Bacillota</taxon>
        <taxon>Bacilli</taxon>
        <taxon>Lactobacillales</taxon>
        <taxon>Lactobacillaceae</taxon>
        <taxon>Liquorilactobacillus</taxon>
    </lineage>
</organism>
<accession>A0A0R2C483</accession>
<evidence type="ECO:0000256" key="7">
    <source>
        <dbReference type="SAM" id="Coils"/>
    </source>
</evidence>
<dbReference type="NCBIfam" id="TIGR01280">
    <property type="entry name" value="xseB"/>
    <property type="match status" value="1"/>
</dbReference>
<comment type="similarity">
    <text evidence="1 6">Belongs to the XseB family.</text>
</comment>
<keyword evidence="3 6" id="KW-0540">Nuclease</keyword>
<keyword evidence="7" id="KW-0175">Coiled coil</keyword>
<evidence type="ECO:0000313" key="9">
    <source>
        <dbReference type="Proteomes" id="UP000051576"/>
    </source>
</evidence>
<dbReference type="EC" id="3.1.11.6" evidence="6"/>
<comment type="function">
    <text evidence="6">Bidirectionally degrades single-stranded DNA into large acid-insoluble oligonucleotides, which are then degraded further into small acid-soluble oligonucleotides.</text>
</comment>
<dbReference type="PATRIC" id="fig|1133569.4.peg.1654"/>
<comment type="subunit">
    <text evidence="6">Heterooligomer composed of large and small subunits.</text>
</comment>
<dbReference type="RefSeq" id="WP_010579696.1">
    <property type="nucleotide sequence ID" value="NZ_AHYZ01000031.1"/>
</dbReference>
<sequence length="76" mass="8814">MAEKQTFEDKLNELEKIVVELEKGQTPLEEALVQFQNGVKLSRQLQQQLENAEKTLTQVVDENGEQKDFERDHAND</sequence>
<dbReference type="InterPro" id="IPR037004">
    <property type="entry name" value="Exonuc_VII_ssu_sf"/>
</dbReference>
<dbReference type="eggNOG" id="COG1722">
    <property type="taxonomic scope" value="Bacteria"/>
</dbReference>
<keyword evidence="4 6" id="KW-0378">Hydrolase</keyword>
<dbReference type="Proteomes" id="UP000051576">
    <property type="component" value="Unassembled WGS sequence"/>
</dbReference>
<dbReference type="Gene3D" id="1.10.287.1040">
    <property type="entry name" value="Exonuclease VII, small subunit"/>
    <property type="match status" value="1"/>
</dbReference>
<dbReference type="HAMAP" id="MF_00337">
    <property type="entry name" value="Exonuc_7_S"/>
    <property type="match status" value="1"/>
</dbReference>
<evidence type="ECO:0000256" key="1">
    <source>
        <dbReference type="ARBA" id="ARBA00009998"/>
    </source>
</evidence>
<dbReference type="NCBIfam" id="NF002138">
    <property type="entry name" value="PRK00977.1-2"/>
    <property type="match status" value="1"/>
</dbReference>
<dbReference type="SUPFAM" id="SSF116842">
    <property type="entry name" value="XseB-like"/>
    <property type="match status" value="1"/>
</dbReference>
<keyword evidence="2 6" id="KW-0963">Cytoplasm</keyword>
<gene>
    <name evidence="6" type="primary">xseB</name>
    <name evidence="8" type="ORF">FD21_GL001510</name>
</gene>
<dbReference type="Pfam" id="PF02609">
    <property type="entry name" value="Exonuc_VII_S"/>
    <property type="match status" value="1"/>
</dbReference>
<keyword evidence="9" id="KW-1185">Reference proteome</keyword>
<feature type="coiled-coil region" evidence="7">
    <location>
        <begin position="4"/>
        <end position="62"/>
    </location>
</feature>
<evidence type="ECO:0000256" key="6">
    <source>
        <dbReference type="HAMAP-Rule" id="MF_00337"/>
    </source>
</evidence>
<dbReference type="AlphaFoldDB" id="A0A0R2C483"/>
<dbReference type="GO" id="GO:0005829">
    <property type="term" value="C:cytosol"/>
    <property type="evidence" value="ECO:0007669"/>
    <property type="project" value="TreeGrafter"/>
</dbReference>
<keyword evidence="5 6" id="KW-0269">Exonuclease</keyword>
<dbReference type="EMBL" id="AYYX01000046">
    <property type="protein sequence ID" value="KRM86525.1"/>
    <property type="molecule type" value="Genomic_DNA"/>
</dbReference>
<evidence type="ECO:0000256" key="4">
    <source>
        <dbReference type="ARBA" id="ARBA00022801"/>
    </source>
</evidence>